<dbReference type="RefSeq" id="WP_049741950.1">
    <property type="nucleotide sequence ID" value="NZ_BJON01000009.1"/>
</dbReference>
<dbReference type="OrthoDB" id="2706506at2"/>
<dbReference type="PATRIC" id="fig|54915.3.peg.5050"/>
<evidence type="ECO:0000313" key="4">
    <source>
        <dbReference type="Proteomes" id="UP000319578"/>
    </source>
</evidence>
<protein>
    <recommendedName>
        <fullName evidence="5">Hydrolase</fullName>
    </recommendedName>
</protein>
<evidence type="ECO:0000313" key="1">
    <source>
        <dbReference type="EMBL" id="GED68736.1"/>
    </source>
</evidence>
<accession>A0A0K9YMP3</accession>
<dbReference type="STRING" id="54915.ADS79_29180"/>
<dbReference type="AlphaFoldDB" id="A0A0K9YMP3"/>
<evidence type="ECO:0008006" key="5">
    <source>
        <dbReference type="Google" id="ProtNLM"/>
    </source>
</evidence>
<evidence type="ECO:0000313" key="2">
    <source>
        <dbReference type="EMBL" id="KNB69912.1"/>
    </source>
</evidence>
<keyword evidence="4" id="KW-1185">Reference proteome</keyword>
<proteinExistence type="predicted"/>
<comment type="caution">
    <text evidence="2">The sequence shown here is derived from an EMBL/GenBank/DDBJ whole genome shotgun (WGS) entry which is preliminary data.</text>
</comment>
<dbReference type="EMBL" id="BJON01000009">
    <property type="protein sequence ID" value="GED68736.1"/>
    <property type="molecule type" value="Genomic_DNA"/>
</dbReference>
<reference evidence="2" key="2">
    <citation type="submission" date="2015-07" db="EMBL/GenBank/DDBJ databases">
        <title>MeaNS - Measles Nucleotide Surveillance Program.</title>
        <authorList>
            <person name="Tran T."/>
            <person name="Druce J."/>
        </authorList>
    </citation>
    <scope>NUCLEOTIDE SEQUENCE</scope>
    <source>
        <strain evidence="2">DSM 9887</strain>
    </source>
</reference>
<reference evidence="3" key="1">
    <citation type="submission" date="2015-07" db="EMBL/GenBank/DDBJ databases">
        <title>Genome sequencing project for genomic taxonomy and phylogenomics of Bacillus-like bacteria.</title>
        <authorList>
            <person name="Liu B."/>
            <person name="Wang J."/>
            <person name="Zhu Y."/>
            <person name="Liu G."/>
            <person name="Chen Q."/>
            <person name="Chen Z."/>
            <person name="Lan J."/>
            <person name="Che J."/>
            <person name="Ge C."/>
            <person name="Shi H."/>
            <person name="Pan Z."/>
            <person name="Liu X."/>
        </authorList>
    </citation>
    <scope>NUCLEOTIDE SEQUENCE [LARGE SCALE GENOMIC DNA]</scope>
    <source>
        <strain evidence="3">DSM 9887</strain>
    </source>
</reference>
<reference evidence="1 4" key="3">
    <citation type="submission" date="2019-06" db="EMBL/GenBank/DDBJ databases">
        <title>Whole genome shotgun sequence of Brevibacillus reuszeri NBRC 15719.</title>
        <authorList>
            <person name="Hosoyama A."/>
            <person name="Uohara A."/>
            <person name="Ohji S."/>
            <person name="Ichikawa N."/>
        </authorList>
    </citation>
    <scope>NUCLEOTIDE SEQUENCE [LARGE SCALE GENOMIC DNA]</scope>
    <source>
        <strain evidence="1 4">NBRC 15719</strain>
    </source>
</reference>
<dbReference type="Proteomes" id="UP000319578">
    <property type="component" value="Unassembled WGS sequence"/>
</dbReference>
<sequence length="109" mass="12740">MEKRRYYVSVQAGTIMENQGDSAYEFEIEATEEEVAYIRSLFEDRTAYEFNTYLRGHVVALPYHFDAENDEYDQCLQQIYAALHQCGTDETKNHIQSMGILDGTFFKET</sequence>
<name>A0A0K9YMP3_9BACL</name>
<dbReference type="Proteomes" id="UP000036834">
    <property type="component" value="Unassembled WGS sequence"/>
</dbReference>
<organism evidence="2 3">
    <name type="scientific">Brevibacillus reuszeri</name>
    <dbReference type="NCBI Taxonomy" id="54915"/>
    <lineage>
        <taxon>Bacteria</taxon>
        <taxon>Bacillati</taxon>
        <taxon>Bacillota</taxon>
        <taxon>Bacilli</taxon>
        <taxon>Bacillales</taxon>
        <taxon>Paenibacillaceae</taxon>
        <taxon>Brevibacillus</taxon>
    </lineage>
</organism>
<dbReference type="EMBL" id="LGIQ01000011">
    <property type="protein sequence ID" value="KNB69912.1"/>
    <property type="molecule type" value="Genomic_DNA"/>
</dbReference>
<evidence type="ECO:0000313" key="3">
    <source>
        <dbReference type="Proteomes" id="UP000036834"/>
    </source>
</evidence>
<gene>
    <name evidence="2" type="ORF">ADS79_29180</name>
    <name evidence="1" type="ORF">BRE01_24380</name>
</gene>